<evidence type="ECO:0000313" key="1">
    <source>
        <dbReference type="EMBL" id="MFC4910612.1"/>
    </source>
</evidence>
<accession>A0ABV9U6T8</accession>
<protein>
    <submittedName>
        <fullName evidence="1">Uncharacterized protein</fullName>
    </submittedName>
</protein>
<gene>
    <name evidence="1" type="ORF">ACFPCY_25085</name>
</gene>
<dbReference type="RefSeq" id="WP_378259072.1">
    <property type="nucleotide sequence ID" value="NZ_JBHSIT010000007.1"/>
</dbReference>
<name>A0ABV9U6T8_9ACTN</name>
<sequence length="293" mass="33248">MPTREHEFPLALIEDDPPLAARLLHWAGGPELPPYAEFRLESADLSECDPAEYRADRVVGVYEDPDGRPLCGVIAESQRRYDGNKYWTWPAYVANFRARKKCEAFLVVLCFDERVAERCRMRIPLGNPHSCLHVLVAGPNEIPLITSADEVEDPLDAVVSAVIHASGPKGREVFDAMFTAVTERVEDEQNRRSYIDNVVALQPDDVRAMLEELVKTRHDEPKTELFKSWKAEGKSEGKVEESQRLLLALLDTRGLRIDDTRRELVEGCEDREQLEAWFRRAAVASSVDEVFAE</sequence>
<reference evidence="2" key="1">
    <citation type="journal article" date="2019" name="Int. J. Syst. Evol. Microbiol.">
        <title>The Global Catalogue of Microorganisms (GCM) 10K type strain sequencing project: providing services to taxonomists for standard genome sequencing and annotation.</title>
        <authorList>
            <consortium name="The Broad Institute Genomics Platform"/>
            <consortium name="The Broad Institute Genome Sequencing Center for Infectious Disease"/>
            <person name="Wu L."/>
            <person name="Ma J."/>
        </authorList>
    </citation>
    <scope>NUCLEOTIDE SEQUENCE [LARGE SCALE GENOMIC DNA]</scope>
    <source>
        <strain evidence="2">KLKA75</strain>
    </source>
</reference>
<dbReference type="PANTHER" id="PTHR34613:SF1">
    <property type="entry name" value="SLL6017 PROTEIN"/>
    <property type="match status" value="1"/>
</dbReference>
<proteinExistence type="predicted"/>
<dbReference type="Proteomes" id="UP001595872">
    <property type="component" value="Unassembled WGS sequence"/>
</dbReference>
<comment type="caution">
    <text evidence="1">The sequence shown here is derived from an EMBL/GenBank/DDBJ whole genome shotgun (WGS) entry which is preliminary data.</text>
</comment>
<keyword evidence="2" id="KW-1185">Reference proteome</keyword>
<evidence type="ECO:0000313" key="2">
    <source>
        <dbReference type="Proteomes" id="UP001595872"/>
    </source>
</evidence>
<dbReference type="PANTHER" id="PTHR34613">
    <property type="entry name" value="SLL0800 PROTEIN"/>
    <property type="match status" value="1"/>
</dbReference>
<dbReference type="EMBL" id="JBHSIT010000007">
    <property type="protein sequence ID" value="MFC4910612.1"/>
    <property type="molecule type" value="Genomic_DNA"/>
</dbReference>
<organism evidence="1 2">
    <name type="scientific">Actinomadura gamaensis</name>
    <dbReference type="NCBI Taxonomy" id="1763541"/>
    <lineage>
        <taxon>Bacteria</taxon>
        <taxon>Bacillati</taxon>
        <taxon>Actinomycetota</taxon>
        <taxon>Actinomycetes</taxon>
        <taxon>Streptosporangiales</taxon>
        <taxon>Thermomonosporaceae</taxon>
        <taxon>Actinomadura</taxon>
    </lineage>
</organism>